<dbReference type="GO" id="GO:0005524">
    <property type="term" value="F:ATP binding"/>
    <property type="evidence" value="ECO:0007669"/>
    <property type="project" value="UniProtKB-KW"/>
</dbReference>
<dbReference type="SUPFAM" id="SSF56104">
    <property type="entry name" value="SAICAR synthase-like"/>
    <property type="match status" value="1"/>
</dbReference>
<feature type="domain" description="SAICAR synthetase/ADE2 N-terminal" evidence="7">
    <location>
        <begin position="4"/>
        <end position="258"/>
    </location>
</feature>
<sequence length="300" mass="34830">MQKIMTGKVKEVYAIDDDTLEFAYTDHISVFDKIIPSMVPHKGETLCRTAKYWFNILNQNGINNHYISEPSKDRMDVRRVQIIRDYSKIDNTTKNYLIPLEIICRHYAAGSLMDRVKAGKVTAEQLGFPKGHEVKYGEKLPQPFVEATTKLEATDMNLTTEEAKKMAGLTDAEYDEIVKTTLRIDEIIAKEAAKRNLIHCDGKKEYAYDKERKLMVIDTFGTLDEDRWWDAEEYAKGNIVELSKEFVRQYYRETGYHKALYDAREKGLPEPDIPALPQEIVDRVSKLYVDMYERITGEKF</sequence>
<dbReference type="InterPro" id="IPR018236">
    <property type="entry name" value="SAICAR_synthetase_CS"/>
</dbReference>
<dbReference type="PROSITE" id="PS01057">
    <property type="entry name" value="SAICAR_SYNTHETASE_1"/>
    <property type="match status" value="1"/>
</dbReference>
<keyword evidence="5 6" id="KW-0067">ATP-binding</keyword>
<evidence type="ECO:0000313" key="9">
    <source>
        <dbReference type="Proteomes" id="UP000273278"/>
    </source>
</evidence>
<name>A0A3G3IG39_9ARCH</name>
<keyword evidence="2 6" id="KW-0436">Ligase</keyword>
<evidence type="ECO:0000256" key="2">
    <source>
        <dbReference type="ARBA" id="ARBA00022598"/>
    </source>
</evidence>
<evidence type="ECO:0000256" key="3">
    <source>
        <dbReference type="ARBA" id="ARBA00022741"/>
    </source>
</evidence>
<dbReference type="Gene3D" id="3.30.200.20">
    <property type="entry name" value="Phosphorylase Kinase, domain 1"/>
    <property type="match status" value="1"/>
</dbReference>
<dbReference type="GO" id="GO:0006189">
    <property type="term" value="P:'de novo' IMP biosynthetic process"/>
    <property type="evidence" value="ECO:0007669"/>
    <property type="project" value="UniProtKB-UniRule"/>
</dbReference>
<keyword evidence="4 6" id="KW-0658">Purine biosynthesis</keyword>
<dbReference type="PANTHER" id="PTHR43700:SF1">
    <property type="entry name" value="PHOSPHORIBOSYLAMINOIMIDAZOLE-SUCCINOCARBOXAMIDE SYNTHASE"/>
    <property type="match status" value="1"/>
</dbReference>
<dbReference type="PANTHER" id="PTHR43700">
    <property type="entry name" value="PHOSPHORIBOSYLAMINOIMIDAZOLE-SUCCINOCARBOXAMIDE SYNTHASE"/>
    <property type="match status" value="1"/>
</dbReference>
<dbReference type="EMBL" id="CP017686">
    <property type="protein sequence ID" value="AYQ54741.1"/>
    <property type="molecule type" value="Genomic_DNA"/>
</dbReference>
<evidence type="ECO:0000256" key="1">
    <source>
        <dbReference type="ARBA" id="ARBA00004672"/>
    </source>
</evidence>
<dbReference type="HAMAP" id="MF_00137">
    <property type="entry name" value="SAICAR_synth"/>
    <property type="match status" value="1"/>
</dbReference>
<dbReference type="RefSeq" id="WP_015504465.1">
    <property type="nucleotide sequence ID" value="NZ_CAYARL010000033.1"/>
</dbReference>
<organism evidence="8 9">
    <name type="scientific">Methanomethylophilus alvi</name>
    <dbReference type="NCBI Taxonomy" id="1291540"/>
    <lineage>
        <taxon>Archaea</taxon>
        <taxon>Methanobacteriati</taxon>
        <taxon>Thermoplasmatota</taxon>
        <taxon>Thermoplasmata</taxon>
        <taxon>Methanomassiliicoccales</taxon>
        <taxon>Methanomethylophilaceae</taxon>
        <taxon>Methanomethylophilus</taxon>
    </lineage>
</organism>
<dbReference type="Pfam" id="PF01259">
    <property type="entry name" value="SAICAR_synt"/>
    <property type="match status" value="1"/>
</dbReference>
<dbReference type="GeneID" id="41321368"/>
<dbReference type="EC" id="6.3.2.6" evidence="6"/>
<dbReference type="InterPro" id="IPR028923">
    <property type="entry name" value="SAICAR_synt/ADE2_N"/>
</dbReference>
<protein>
    <recommendedName>
        <fullName evidence="6">Phosphoribosylaminoimidazole-succinocarboxamide synthase</fullName>
        <ecNumber evidence="6">6.3.2.6</ecNumber>
    </recommendedName>
    <alternativeName>
        <fullName evidence="6">SAICAR synthetase</fullName>
    </alternativeName>
</protein>
<comment type="pathway">
    <text evidence="1 6">Purine metabolism; IMP biosynthesis via de novo pathway; 5-amino-1-(5-phospho-D-ribosyl)imidazole-4-carboxamide from 5-amino-1-(5-phospho-D-ribosyl)imidazole-4-carboxylate: step 1/2.</text>
</comment>
<comment type="catalytic activity">
    <reaction evidence="6">
        <text>5-amino-1-(5-phospho-D-ribosyl)imidazole-4-carboxylate + L-aspartate + ATP = (2S)-2-[5-amino-1-(5-phospho-beta-D-ribosyl)imidazole-4-carboxamido]succinate + ADP + phosphate + 2 H(+)</text>
        <dbReference type="Rhea" id="RHEA:22628"/>
        <dbReference type="ChEBI" id="CHEBI:15378"/>
        <dbReference type="ChEBI" id="CHEBI:29991"/>
        <dbReference type="ChEBI" id="CHEBI:30616"/>
        <dbReference type="ChEBI" id="CHEBI:43474"/>
        <dbReference type="ChEBI" id="CHEBI:58443"/>
        <dbReference type="ChEBI" id="CHEBI:77657"/>
        <dbReference type="ChEBI" id="CHEBI:456216"/>
        <dbReference type="EC" id="6.3.2.6"/>
    </reaction>
</comment>
<dbReference type="Gene3D" id="3.30.470.20">
    <property type="entry name" value="ATP-grasp fold, B domain"/>
    <property type="match status" value="1"/>
</dbReference>
<dbReference type="CDD" id="cd01414">
    <property type="entry name" value="SAICAR_synt_Sc"/>
    <property type="match status" value="1"/>
</dbReference>
<keyword evidence="3 6" id="KW-0547">Nucleotide-binding</keyword>
<dbReference type="OMA" id="CEPFKVE"/>
<dbReference type="GO" id="GO:0004639">
    <property type="term" value="F:phosphoribosylaminoimidazolesuccinocarboxamide synthase activity"/>
    <property type="evidence" value="ECO:0007669"/>
    <property type="project" value="UniProtKB-UniRule"/>
</dbReference>
<comment type="similarity">
    <text evidence="6">Belongs to the SAICAR synthetase family.</text>
</comment>
<evidence type="ECO:0000256" key="5">
    <source>
        <dbReference type="ARBA" id="ARBA00022840"/>
    </source>
</evidence>
<evidence type="ECO:0000259" key="7">
    <source>
        <dbReference type="Pfam" id="PF01259"/>
    </source>
</evidence>
<dbReference type="GO" id="GO:0005737">
    <property type="term" value="C:cytoplasm"/>
    <property type="evidence" value="ECO:0007669"/>
    <property type="project" value="TreeGrafter"/>
</dbReference>
<dbReference type="AlphaFoldDB" id="A0A3G3IG39"/>
<accession>A0A3G3IG39</accession>
<proteinExistence type="inferred from homology"/>
<dbReference type="UniPathway" id="UPA00074">
    <property type="reaction ID" value="UER00131"/>
</dbReference>
<gene>
    <name evidence="6" type="primary">purC</name>
    <name evidence="8" type="ORF">BKD89_02830</name>
</gene>
<evidence type="ECO:0000256" key="4">
    <source>
        <dbReference type="ARBA" id="ARBA00022755"/>
    </source>
</evidence>
<dbReference type="Proteomes" id="UP000273278">
    <property type="component" value="Chromosome"/>
</dbReference>
<evidence type="ECO:0000313" key="8">
    <source>
        <dbReference type="EMBL" id="AYQ54741.1"/>
    </source>
</evidence>
<evidence type="ECO:0000256" key="6">
    <source>
        <dbReference type="HAMAP-Rule" id="MF_00137"/>
    </source>
</evidence>
<reference evidence="8 9" key="1">
    <citation type="submission" date="2016-10" db="EMBL/GenBank/DDBJ databases">
        <title>Complete genome of the TMA-utilizing, human hosted archaeon Methanomethylophilus alvus Gen. nov, sp. nov., strain Mx-05, derived from a pure culture.</title>
        <authorList>
            <person name="Brugere J.-F."/>
            <person name="Ben Hania W."/>
            <person name="Chaudhary P.P."/>
            <person name="Gaci N."/>
            <person name="Borrel G."/>
            <person name="Cao Van Tuat L."/>
            <person name="Fardeau M.-L."/>
            <person name="Harris H.M.B."/>
            <person name="O'Toole P.W."/>
            <person name="Ollivier B."/>
        </authorList>
    </citation>
    <scope>NUCLEOTIDE SEQUENCE [LARGE SCALE GENOMIC DNA]</scope>
    <source>
        <strain evidence="8 9">Mx-05</strain>
    </source>
</reference>